<dbReference type="Proteomes" id="UP000405075">
    <property type="component" value="Chromosome"/>
</dbReference>
<proteinExistence type="predicted"/>
<sequence length="243" mass="28389">MNLIETVFDFKALSMQQQSYFFEKIYQFDQKIFPNSSLEEFKAFVYDPDAIAVTVIQYHDRDQVVGQNVIPFILIHYNEQPMHVVNSRAGFLSEYQKQNLTIPSAVKAMLNRRLKNPFIPLWFVISINQPKIYSLFASRSKSFFPRVGKTMPKEYHEVLQLMAARYPEIQKRGEGVYVHETHSPARSFEQLMHLRIPQDVHSNFFLQHAPDYFDGWGIMCICKLDGKTLSETALNLALNRKVD</sequence>
<dbReference type="AlphaFoldDB" id="A0AAP9KIX3"/>
<name>A0AAP9KIX3_9GAMM</name>
<gene>
    <name evidence="1" type="ORF">GJD93_07380</name>
</gene>
<evidence type="ECO:0000313" key="2">
    <source>
        <dbReference type="Proteomes" id="UP000405075"/>
    </source>
</evidence>
<organism evidence="1 2">
    <name type="scientific">Acinetobacter towneri</name>
    <dbReference type="NCBI Taxonomy" id="202956"/>
    <lineage>
        <taxon>Bacteria</taxon>
        <taxon>Pseudomonadati</taxon>
        <taxon>Pseudomonadota</taxon>
        <taxon>Gammaproteobacteria</taxon>
        <taxon>Moraxellales</taxon>
        <taxon>Moraxellaceae</taxon>
        <taxon>Acinetobacter</taxon>
    </lineage>
</organism>
<accession>A0AAP9KIX3</accession>
<reference evidence="2" key="1">
    <citation type="submission" date="2019-11" db="EMBL/GenBank/DDBJ databases">
        <title>Escherichia coli 1916D6.</title>
        <authorList>
            <person name="Yao H."/>
            <person name="Du X."/>
            <person name="Yu R."/>
            <person name="Li A."/>
        </authorList>
    </citation>
    <scope>NUCLEOTIDE SEQUENCE [LARGE SCALE GENOMIC DNA]</scope>
    <source>
        <strain evidence="2">19110F47</strain>
    </source>
</reference>
<protein>
    <submittedName>
        <fullName evidence="1">Uncharacterized protein</fullName>
    </submittedName>
</protein>
<dbReference type="EMBL" id="CP046045">
    <property type="protein sequence ID" value="QGM27509.1"/>
    <property type="molecule type" value="Genomic_DNA"/>
</dbReference>
<dbReference type="RefSeq" id="WP_004973230.1">
    <property type="nucleotide sequence ID" value="NZ_BBNL01000069.1"/>
</dbReference>
<evidence type="ECO:0000313" key="1">
    <source>
        <dbReference type="EMBL" id="QGM27509.1"/>
    </source>
</evidence>